<evidence type="ECO:0000313" key="4">
    <source>
        <dbReference type="Proteomes" id="UP000653305"/>
    </source>
</evidence>
<feature type="domain" description="RIN4 pathogenic type III effector avirulence factor Avr cleavage site" evidence="2">
    <location>
        <begin position="190"/>
        <end position="222"/>
    </location>
</feature>
<dbReference type="OrthoDB" id="850982at2759"/>
<dbReference type="EMBL" id="BMAC01000926">
    <property type="protein sequence ID" value="GFQ04292.1"/>
    <property type="molecule type" value="Genomic_DNA"/>
</dbReference>
<name>A0A830DD81_9LAMI</name>
<accession>A0A830DD81</accession>
<dbReference type="PANTHER" id="PTHR33159">
    <property type="entry name" value="RPM1-INTERACTING PROTEIN 4 (RIN4) FAMILY PROTEIN"/>
    <property type="match status" value="1"/>
</dbReference>
<evidence type="ECO:0000259" key="2">
    <source>
        <dbReference type="Pfam" id="PF05627"/>
    </source>
</evidence>
<evidence type="ECO:0000313" key="3">
    <source>
        <dbReference type="EMBL" id="GFQ04292.1"/>
    </source>
</evidence>
<dbReference type="InterPro" id="IPR008700">
    <property type="entry name" value="TypeIII_avirulence_cleave"/>
</dbReference>
<dbReference type="AlphaFoldDB" id="A0A830DD81"/>
<evidence type="ECO:0000256" key="1">
    <source>
        <dbReference type="SAM" id="MobiDB-lite"/>
    </source>
</evidence>
<feature type="domain" description="RIN4 pathogenic type III effector avirulence factor Avr cleavage site" evidence="2">
    <location>
        <begin position="4"/>
        <end position="33"/>
    </location>
</feature>
<gene>
    <name evidence="3" type="ORF">PHJA_002573100</name>
</gene>
<organism evidence="3 4">
    <name type="scientific">Phtheirospermum japonicum</name>
    <dbReference type="NCBI Taxonomy" id="374723"/>
    <lineage>
        <taxon>Eukaryota</taxon>
        <taxon>Viridiplantae</taxon>
        <taxon>Streptophyta</taxon>
        <taxon>Embryophyta</taxon>
        <taxon>Tracheophyta</taxon>
        <taxon>Spermatophyta</taxon>
        <taxon>Magnoliopsida</taxon>
        <taxon>eudicotyledons</taxon>
        <taxon>Gunneridae</taxon>
        <taxon>Pentapetalae</taxon>
        <taxon>asterids</taxon>
        <taxon>lamiids</taxon>
        <taxon>Lamiales</taxon>
        <taxon>Orobanchaceae</taxon>
        <taxon>Orobanchaceae incertae sedis</taxon>
        <taxon>Phtheirospermum</taxon>
    </lineage>
</organism>
<dbReference type="Pfam" id="PF05627">
    <property type="entry name" value="AvrRpt-cleavage"/>
    <property type="match status" value="2"/>
</dbReference>
<dbReference type="PANTHER" id="PTHR33159:SF74">
    <property type="entry name" value="RPM1-INTERACTING PROTEIN 4-LIKE"/>
    <property type="match status" value="1"/>
</dbReference>
<keyword evidence="4" id="KW-1185">Reference proteome</keyword>
<dbReference type="Proteomes" id="UP000653305">
    <property type="component" value="Unassembled WGS sequence"/>
</dbReference>
<dbReference type="GO" id="GO:0005886">
    <property type="term" value="C:plasma membrane"/>
    <property type="evidence" value="ECO:0007669"/>
    <property type="project" value="TreeGrafter"/>
</dbReference>
<dbReference type="InterPro" id="IPR040387">
    <property type="entry name" value="RIN4/NOI4"/>
</dbReference>
<feature type="compositionally biased region" description="Basic and acidic residues" evidence="1">
    <location>
        <begin position="42"/>
        <end position="51"/>
    </location>
</feature>
<feature type="region of interest" description="Disordered" evidence="1">
    <location>
        <begin position="25"/>
        <end position="205"/>
    </location>
</feature>
<feature type="compositionally biased region" description="Basic and acidic residues" evidence="1">
    <location>
        <begin position="74"/>
        <end position="98"/>
    </location>
</feature>
<feature type="compositionally biased region" description="Basic and acidic residues" evidence="1">
    <location>
        <begin position="125"/>
        <end position="135"/>
    </location>
</feature>
<proteinExistence type="predicted"/>
<protein>
    <submittedName>
        <fullName evidence="3">Rpm1-interacting protein 4</fullName>
    </submittedName>
</protein>
<reference evidence="3" key="1">
    <citation type="submission" date="2020-07" db="EMBL/GenBank/DDBJ databases">
        <title>Ethylene signaling mediates host invasion by parasitic plants.</title>
        <authorList>
            <person name="Yoshida S."/>
        </authorList>
    </citation>
    <scope>NUCLEOTIDE SEQUENCE</scope>
    <source>
        <strain evidence="3">Okayama</strain>
    </source>
</reference>
<sequence length="331" mass="36047">MAERSPQVPKFGNWEGEEIPYTICFDNARKETKSGPTQAQQKDQKASEPKRHYYAQTGNDKPRVETPKAALEALKPRPTREEDEMKKLVIDSPLRQERNSSNSPRHRYGGSSAGDTPRIVGRRSVGSDRSVDHSPLHPHSQAKTGGRNGGVSSPSWERKATSDGVHGLAPSTPGRSRLRSVTRGDDSPDRSPAVPKFGAWDETDPASAEGYTQIFNRVREEKHTETGKVPVLPTETPLPNAQKQYGNGNPKLPDADVLVCGPVWRGGGSLSETLGGDLMVFLSGIWINVEKKYNFIVFPSKVGAALLLDEVVEAAVVLAVTDKVSIIIHGS</sequence>
<comment type="caution">
    <text evidence="3">The sequence shown here is derived from an EMBL/GenBank/DDBJ whole genome shotgun (WGS) entry which is preliminary data.</text>
</comment>